<accession>A0A6J8E1W9</accession>
<evidence type="ECO:0000256" key="1">
    <source>
        <dbReference type="SAM" id="MobiDB-lite"/>
    </source>
</evidence>
<proteinExistence type="predicted"/>
<evidence type="ECO:0000313" key="2">
    <source>
        <dbReference type="EMBL" id="CAC5414799.1"/>
    </source>
</evidence>
<protein>
    <submittedName>
        <fullName evidence="2">Uncharacterized protein</fullName>
    </submittedName>
</protein>
<reference evidence="2 3" key="1">
    <citation type="submission" date="2020-06" db="EMBL/GenBank/DDBJ databases">
        <authorList>
            <person name="Li R."/>
            <person name="Bekaert M."/>
        </authorList>
    </citation>
    <scope>NUCLEOTIDE SEQUENCE [LARGE SCALE GENOMIC DNA]</scope>
    <source>
        <strain evidence="3">wild</strain>
    </source>
</reference>
<keyword evidence="3" id="KW-1185">Reference proteome</keyword>
<gene>
    <name evidence="2" type="ORF">MCOR_47546</name>
</gene>
<feature type="compositionally biased region" description="Basic and acidic residues" evidence="1">
    <location>
        <begin position="21"/>
        <end position="34"/>
    </location>
</feature>
<sequence>MTVRNIESEPSASGSANPEYLVEKGTRKFDDDWKKKRGHMNTRQRLEKANYKMEHRKYSGENIQTVKLSREHINIPTQGKQNTPRKFETNIKNDAQNVSENLNQLVIHNTEQNKTEKDTVNAESILQTTEIYPEIHKNQDEPRYTCTEMNNSNKSLSSEI</sequence>
<name>A0A6J8E1W9_MYTCO</name>
<dbReference type="Proteomes" id="UP000507470">
    <property type="component" value="Unassembled WGS sequence"/>
</dbReference>
<feature type="region of interest" description="Disordered" evidence="1">
    <location>
        <begin position="1"/>
        <end position="42"/>
    </location>
</feature>
<dbReference type="AlphaFoldDB" id="A0A6J8E1W9"/>
<organism evidence="2 3">
    <name type="scientific">Mytilus coruscus</name>
    <name type="common">Sea mussel</name>
    <dbReference type="NCBI Taxonomy" id="42192"/>
    <lineage>
        <taxon>Eukaryota</taxon>
        <taxon>Metazoa</taxon>
        <taxon>Spiralia</taxon>
        <taxon>Lophotrochozoa</taxon>
        <taxon>Mollusca</taxon>
        <taxon>Bivalvia</taxon>
        <taxon>Autobranchia</taxon>
        <taxon>Pteriomorphia</taxon>
        <taxon>Mytilida</taxon>
        <taxon>Mytiloidea</taxon>
        <taxon>Mytilidae</taxon>
        <taxon>Mytilinae</taxon>
        <taxon>Mytilus</taxon>
    </lineage>
</organism>
<dbReference type="EMBL" id="CACVKT020008353">
    <property type="protein sequence ID" value="CAC5414799.1"/>
    <property type="molecule type" value="Genomic_DNA"/>
</dbReference>
<evidence type="ECO:0000313" key="3">
    <source>
        <dbReference type="Proteomes" id="UP000507470"/>
    </source>
</evidence>